<dbReference type="EMBL" id="BMHE01000018">
    <property type="protein sequence ID" value="GFZ86990.1"/>
    <property type="molecule type" value="Genomic_DNA"/>
</dbReference>
<reference evidence="2" key="1">
    <citation type="journal article" date="2019" name="Int. J. Syst. Evol. Microbiol.">
        <title>The Global Catalogue of Microorganisms (GCM) 10K type strain sequencing project: providing services to taxonomists for standard genome sequencing and annotation.</title>
        <authorList>
            <consortium name="The Broad Institute Genomics Platform"/>
            <consortium name="The Broad Institute Genome Sequencing Center for Infectious Disease"/>
            <person name="Wu L."/>
            <person name="Ma J."/>
        </authorList>
    </citation>
    <scope>NUCLEOTIDE SEQUENCE [LARGE SCALE GENOMIC DNA]</scope>
    <source>
        <strain evidence="2">CGMCC 1.15043</strain>
    </source>
</reference>
<keyword evidence="2" id="KW-1185">Reference proteome</keyword>
<dbReference type="RefSeq" id="WP_268240140.1">
    <property type="nucleotide sequence ID" value="NZ_BMHE01000018.1"/>
</dbReference>
<organism evidence="1 2">
    <name type="scientific">Paenibacillus marchantiophytorum</name>
    <dbReference type="NCBI Taxonomy" id="1619310"/>
    <lineage>
        <taxon>Bacteria</taxon>
        <taxon>Bacillati</taxon>
        <taxon>Bacillota</taxon>
        <taxon>Bacilli</taxon>
        <taxon>Bacillales</taxon>
        <taxon>Paenibacillaceae</taxon>
        <taxon>Paenibacillus</taxon>
    </lineage>
</organism>
<evidence type="ECO:0000313" key="1">
    <source>
        <dbReference type="EMBL" id="GFZ86990.1"/>
    </source>
</evidence>
<comment type="caution">
    <text evidence="1">The sequence shown here is derived from an EMBL/GenBank/DDBJ whole genome shotgun (WGS) entry which is preliminary data.</text>
</comment>
<name>A0ABQ1ETT5_9BACL</name>
<proteinExistence type="predicted"/>
<sequence length="40" mass="4666">MVREDDQNYHTFVELLADIVLEQIQLGESPTVEEQGFEKD</sequence>
<evidence type="ECO:0000313" key="2">
    <source>
        <dbReference type="Proteomes" id="UP000615455"/>
    </source>
</evidence>
<gene>
    <name evidence="1" type="ORF">GCM10008018_36430</name>
</gene>
<dbReference type="Proteomes" id="UP000615455">
    <property type="component" value="Unassembled WGS sequence"/>
</dbReference>
<accession>A0ABQ1ETT5</accession>
<protein>
    <submittedName>
        <fullName evidence="1">Uncharacterized protein</fullName>
    </submittedName>
</protein>